<evidence type="ECO:0000256" key="1">
    <source>
        <dbReference type="ARBA" id="ARBA00022801"/>
    </source>
</evidence>
<dbReference type="EMBL" id="SIXF01000002">
    <property type="protein sequence ID" value="TBO44294.1"/>
    <property type="molecule type" value="Genomic_DNA"/>
</dbReference>
<dbReference type="PANTHER" id="PTHR43674:SF2">
    <property type="entry name" value="BETA-UREIDOPROPIONASE"/>
    <property type="match status" value="1"/>
</dbReference>
<reference evidence="3 4" key="1">
    <citation type="submission" date="2019-02" db="EMBL/GenBank/DDBJ databases">
        <title>Pedobacter kyonggii whole genome sequence analysis.</title>
        <authorList>
            <person name="Dahal R.H."/>
        </authorList>
    </citation>
    <scope>NUCLEOTIDE SEQUENCE [LARGE SCALE GENOMIC DNA]</scope>
    <source>
        <strain evidence="3 4">K-4-11-1</strain>
    </source>
</reference>
<keyword evidence="4" id="KW-1185">Reference proteome</keyword>
<dbReference type="PANTHER" id="PTHR43674">
    <property type="entry name" value="NITRILASE C965.09-RELATED"/>
    <property type="match status" value="1"/>
</dbReference>
<dbReference type="Proteomes" id="UP000291819">
    <property type="component" value="Unassembled WGS sequence"/>
</dbReference>
<dbReference type="CDD" id="cd07197">
    <property type="entry name" value="nitrilase"/>
    <property type="match status" value="1"/>
</dbReference>
<proteinExistence type="predicted"/>
<evidence type="ECO:0000259" key="2">
    <source>
        <dbReference type="PROSITE" id="PS50263"/>
    </source>
</evidence>
<dbReference type="PROSITE" id="PS50263">
    <property type="entry name" value="CN_HYDROLASE"/>
    <property type="match status" value="1"/>
</dbReference>
<sequence length="262" mass="29266">MIIALASPIFPDSLETGITTVERFIKEAALRKAEIICFPESYLPGMRGLEFEIEPHSQERLKFALEKVCALALEHSINVIIPMDWDKDGNILNVAFVISDKGEVIGCQTKNQLDPSEDAIFIAGDTRSVFTINGTKIGLVICHEGFRYPESVRWAATRGAQLVFHPFCAGSDTDGDILTEWGAKDNPYYEKAMICRAMENNIFYASVNYSFKFPEAVSSVISPVGQCIAHSEFGKEDLLTIDIDLELATRELAKRFRPKSFQ</sequence>
<evidence type="ECO:0000313" key="3">
    <source>
        <dbReference type="EMBL" id="TBO44294.1"/>
    </source>
</evidence>
<organism evidence="3 4">
    <name type="scientific">Pedobacter kyonggii</name>
    <dbReference type="NCBI Taxonomy" id="1926871"/>
    <lineage>
        <taxon>Bacteria</taxon>
        <taxon>Pseudomonadati</taxon>
        <taxon>Bacteroidota</taxon>
        <taxon>Sphingobacteriia</taxon>
        <taxon>Sphingobacteriales</taxon>
        <taxon>Sphingobacteriaceae</taxon>
        <taxon>Pedobacter</taxon>
    </lineage>
</organism>
<dbReference type="InterPro" id="IPR050345">
    <property type="entry name" value="Aliph_Amidase/BUP"/>
</dbReference>
<name>A0A4Q9HGC0_9SPHI</name>
<dbReference type="SUPFAM" id="SSF56317">
    <property type="entry name" value="Carbon-nitrogen hydrolase"/>
    <property type="match status" value="1"/>
</dbReference>
<gene>
    <name evidence="3" type="ORF">EYS08_02995</name>
</gene>
<dbReference type="RefSeq" id="WP_131028374.1">
    <property type="nucleotide sequence ID" value="NZ_SIXF01000002.1"/>
</dbReference>
<dbReference type="GO" id="GO:0016811">
    <property type="term" value="F:hydrolase activity, acting on carbon-nitrogen (but not peptide) bonds, in linear amides"/>
    <property type="evidence" value="ECO:0007669"/>
    <property type="project" value="TreeGrafter"/>
</dbReference>
<dbReference type="AlphaFoldDB" id="A0A4Q9HGC0"/>
<dbReference type="InterPro" id="IPR003010">
    <property type="entry name" value="C-N_Hydrolase"/>
</dbReference>
<dbReference type="OrthoDB" id="9811121at2"/>
<protein>
    <submittedName>
        <fullName evidence="3">Carbon-nitrogen hydrolase family protein</fullName>
    </submittedName>
</protein>
<comment type="caution">
    <text evidence="3">The sequence shown here is derived from an EMBL/GenBank/DDBJ whole genome shotgun (WGS) entry which is preliminary data.</text>
</comment>
<dbReference type="InterPro" id="IPR036526">
    <property type="entry name" value="C-N_Hydrolase_sf"/>
</dbReference>
<dbReference type="Gene3D" id="3.60.110.10">
    <property type="entry name" value="Carbon-nitrogen hydrolase"/>
    <property type="match status" value="1"/>
</dbReference>
<feature type="domain" description="CN hydrolase" evidence="2">
    <location>
        <begin position="1"/>
        <end position="245"/>
    </location>
</feature>
<keyword evidence="1 3" id="KW-0378">Hydrolase</keyword>
<accession>A0A4Q9HGC0</accession>
<evidence type="ECO:0000313" key="4">
    <source>
        <dbReference type="Proteomes" id="UP000291819"/>
    </source>
</evidence>
<dbReference type="Pfam" id="PF00795">
    <property type="entry name" value="CN_hydrolase"/>
    <property type="match status" value="1"/>
</dbReference>